<dbReference type="GO" id="GO:0022857">
    <property type="term" value="F:transmembrane transporter activity"/>
    <property type="evidence" value="ECO:0007669"/>
    <property type="project" value="InterPro"/>
</dbReference>
<keyword evidence="4" id="KW-0997">Cell inner membrane</keyword>
<reference evidence="9 10" key="1">
    <citation type="submission" date="2016-08" db="EMBL/GenBank/DDBJ databases">
        <title>Whole genome sequence of Mesorhizobium sp. strain UASWS1009 isolated from industrial sewage.</title>
        <authorList>
            <person name="Crovadore J."/>
            <person name="Calmin G."/>
            <person name="Chablais R."/>
            <person name="Cochard B."/>
            <person name="Lefort F."/>
        </authorList>
    </citation>
    <scope>NUCLEOTIDE SEQUENCE [LARGE SCALE GENOMIC DNA]</scope>
    <source>
        <strain evidence="9 10">UASWS1009</strain>
    </source>
</reference>
<evidence type="ECO:0000313" key="9">
    <source>
        <dbReference type="EMBL" id="OCX15124.1"/>
    </source>
</evidence>
<evidence type="ECO:0000256" key="1">
    <source>
        <dbReference type="ARBA" id="ARBA00004651"/>
    </source>
</evidence>
<keyword evidence="3" id="KW-1003">Cell membrane</keyword>
<evidence type="ECO:0000313" key="10">
    <source>
        <dbReference type="Proteomes" id="UP000094412"/>
    </source>
</evidence>
<keyword evidence="7 8" id="KW-0472">Membrane</keyword>
<sequence>MTTNDVAGPASIIGSKKRLPPEVSILAVLIGIALVFEILGWILVGDSFLMNKQRLSIIILQVSVIGIISVGVTQVIITGGVDLSSGSVVGLVAMVAASLAQTAANPRAVYPSLTDISPIFAILAGLGVGLLAGWINGFIIAKTKIPPFIATLGMMVSARGIAKWYTMGQPVALLSDKFTWFGKSFEVFGFPLPLPVIIFLLVALIFHIALGYTRYGKFTYAIGANQQAARVSGINIGNHLVKVYAIAGLLSGLAGVVTAARAASGQPNMGVAYELDAIAAAVIGGTSLSGGVGRISGTVIGTIILGVLTSGFTFLKVGAYYQEIIKGIIIVAAVVIDQQRQNRRKKA</sequence>
<dbReference type="Pfam" id="PF02653">
    <property type="entry name" value="BPD_transp_2"/>
    <property type="match status" value="1"/>
</dbReference>
<protein>
    <submittedName>
        <fullName evidence="9">ABC transporter</fullName>
    </submittedName>
</protein>
<evidence type="ECO:0000256" key="4">
    <source>
        <dbReference type="ARBA" id="ARBA00022519"/>
    </source>
</evidence>
<accession>A0A1C2DK29</accession>
<dbReference type="EMBL" id="MDEO01000035">
    <property type="protein sequence ID" value="OCX15124.1"/>
    <property type="molecule type" value="Genomic_DNA"/>
</dbReference>
<keyword evidence="10" id="KW-1185">Reference proteome</keyword>
<dbReference type="GO" id="GO:0005886">
    <property type="term" value="C:plasma membrane"/>
    <property type="evidence" value="ECO:0007669"/>
    <property type="project" value="UniProtKB-SubCell"/>
</dbReference>
<dbReference type="PANTHER" id="PTHR32196:SF21">
    <property type="entry name" value="ABC TRANSPORTER PERMEASE PROTEIN YPHD-RELATED"/>
    <property type="match status" value="1"/>
</dbReference>
<dbReference type="STRING" id="1566387.QV13_19245"/>
<feature type="transmembrane region" description="Helical" evidence="8">
    <location>
        <begin position="243"/>
        <end position="263"/>
    </location>
</feature>
<evidence type="ECO:0000256" key="7">
    <source>
        <dbReference type="ARBA" id="ARBA00023136"/>
    </source>
</evidence>
<dbReference type="AlphaFoldDB" id="A0A1C2DK29"/>
<keyword evidence="2" id="KW-0813">Transport</keyword>
<dbReference type="CDD" id="cd06579">
    <property type="entry name" value="TM_PBP1_transp_AraH_like"/>
    <property type="match status" value="1"/>
</dbReference>
<dbReference type="PANTHER" id="PTHR32196">
    <property type="entry name" value="ABC TRANSPORTER PERMEASE PROTEIN YPHD-RELATED-RELATED"/>
    <property type="match status" value="1"/>
</dbReference>
<dbReference type="Proteomes" id="UP000094412">
    <property type="component" value="Unassembled WGS sequence"/>
</dbReference>
<feature type="transmembrane region" description="Helical" evidence="8">
    <location>
        <begin position="187"/>
        <end position="210"/>
    </location>
</feature>
<evidence type="ECO:0000256" key="5">
    <source>
        <dbReference type="ARBA" id="ARBA00022692"/>
    </source>
</evidence>
<proteinExistence type="predicted"/>
<feature type="transmembrane region" description="Helical" evidence="8">
    <location>
        <begin position="23"/>
        <end position="43"/>
    </location>
</feature>
<feature type="transmembrane region" description="Helical" evidence="8">
    <location>
        <begin position="145"/>
        <end position="166"/>
    </location>
</feature>
<organism evidence="9 10">
    <name type="scientific">Mesorhizobium hungaricum</name>
    <dbReference type="NCBI Taxonomy" id="1566387"/>
    <lineage>
        <taxon>Bacteria</taxon>
        <taxon>Pseudomonadati</taxon>
        <taxon>Pseudomonadota</taxon>
        <taxon>Alphaproteobacteria</taxon>
        <taxon>Hyphomicrobiales</taxon>
        <taxon>Phyllobacteriaceae</taxon>
        <taxon>Mesorhizobium</taxon>
    </lineage>
</organism>
<dbReference type="InterPro" id="IPR001851">
    <property type="entry name" value="ABC_transp_permease"/>
</dbReference>
<evidence type="ECO:0000256" key="3">
    <source>
        <dbReference type="ARBA" id="ARBA00022475"/>
    </source>
</evidence>
<evidence type="ECO:0000256" key="2">
    <source>
        <dbReference type="ARBA" id="ARBA00022448"/>
    </source>
</evidence>
<dbReference type="RefSeq" id="WP_024923827.1">
    <property type="nucleotide sequence ID" value="NZ_MDEO01000035.1"/>
</dbReference>
<evidence type="ECO:0000256" key="8">
    <source>
        <dbReference type="SAM" id="Phobius"/>
    </source>
</evidence>
<feature type="transmembrane region" description="Helical" evidence="8">
    <location>
        <begin position="55"/>
        <end position="77"/>
    </location>
</feature>
<comment type="caution">
    <text evidence="9">The sequence shown here is derived from an EMBL/GenBank/DDBJ whole genome shotgun (WGS) entry which is preliminary data.</text>
</comment>
<keyword evidence="6 8" id="KW-1133">Transmembrane helix</keyword>
<evidence type="ECO:0000256" key="6">
    <source>
        <dbReference type="ARBA" id="ARBA00022989"/>
    </source>
</evidence>
<keyword evidence="5 8" id="KW-0812">Transmembrane</keyword>
<comment type="subcellular location">
    <subcellularLocation>
        <location evidence="1">Cell membrane</location>
        <topology evidence="1">Multi-pass membrane protein</topology>
    </subcellularLocation>
</comment>
<feature type="transmembrane region" description="Helical" evidence="8">
    <location>
        <begin position="116"/>
        <end position="139"/>
    </location>
</feature>
<name>A0A1C2DK29_9HYPH</name>
<dbReference type="OrthoDB" id="5422926at2"/>
<gene>
    <name evidence="9" type="ORF">QV13_19245</name>
</gene>